<dbReference type="GO" id="GO:0006508">
    <property type="term" value="P:proteolysis"/>
    <property type="evidence" value="ECO:0007669"/>
    <property type="project" value="UniProtKB-KW"/>
</dbReference>
<sequence>MSERKRVWFEEAGRRLDPALVEQLRLNRKKDPHETGNDGIPIIVYFSRNIEKEKKDEVLKTCQKDKNNSLGKTIGFSNTVCGKLTPKMIRQIKDHEAVDRIFYDRKVTMLLDIASRQIGAINVREQDNFTGKGVTIAVIDTGIFPHADLTQPENRIIAFKDFINDQEEPYDDNGHGTHCAGDAAGNGSLSNGLYTGPAPSASIIGLKVLDQSGGGRLSTIMEGIAWCIENKEEYNIRIISLSLGAQSYESYREDPLSLAAQEAWHNGIVVCAAAGNSGPQPKTISTPAINPFIITVGSTVDQNTAVRSDDKIAEYSSRGPTIDSLIKPDIYSPGTDIISLLAPGSSLEQEIPEQIIDGNYIQLSGTSMATPICGGVIALMLEANPELSANDVKSILQTTSEPTLEDLWGYINAQEAVDMAISYFGKGQKVK</sequence>
<dbReference type="InterPro" id="IPR000209">
    <property type="entry name" value="Peptidase_S8/S53_dom"/>
</dbReference>
<keyword evidence="4 6" id="KW-0720">Serine protease</keyword>
<dbReference type="InterPro" id="IPR022398">
    <property type="entry name" value="Peptidase_S8_His-AS"/>
</dbReference>
<name>A0A265NEW9_9BACI</name>
<dbReference type="RefSeq" id="WP_094884235.1">
    <property type="nucleotide sequence ID" value="NZ_NPMS01000001.1"/>
</dbReference>
<proteinExistence type="inferred from homology"/>
<comment type="caution">
    <text evidence="8">The sequence shown here is derived from an EMBL/GenBank/DDBJ whole genome shotgun (WGS) entry which is preliminary data.</text>
</comment>
<evidence type="ECO:0000256" key="5">
    <source>
        <dbReference type="PIRSR" id="PIRSR615500-1"/>
    </source>
</evidence>
<dbReference type="PROSITE" id="PS00137">
    <property type="entry name" value="SUBTILASE_HIS"/>
    <property type="match status" value="1"/>
</dbReference>
<feature type="active site" description="Charge relay system" evidence="5 6">
    <location>
        <position position="175"/>
    </location>
</feature>
<dbReference type="Proteomes" id="UP000216498">
    <property type="component" value="Unassembled WGS sequence"/>
</dbReference>
<dbReference type="SUPFAM" id="SSF52743">
    <property type="entry name" value="Subtilisin-like"/>
    <property type="match status" value="1"/>
</dbReference>
<dbReference type="PANTHER" id="PTHR43806">
    <property type="entry name" value="PEPTIDASE S8"/>
    <property type="match status" value="1"/>
</dbReference>
<evidence type="ECO:0000256" key="1">
    <source>
        <dbReference type="ARBA" id="ARBA00011073"/>
    </source>
</evidence>
<reference evidence="8 9" key="1">
    <citation type="submission" date="2017-08" db="EMBL/GenBank/DDBJ databases">
        <title>Virgibacillus indicus sp. nov. and Virgibacillus profoundi sp. nov, two moderately halophilic bacteria isolated from marine sediment by using the Microfluidic Streak Plate.</title>
        <authorList>
            <person name="Xu B."/>
            <person name="Hu B."/>
            <person name="Wang J."/>
            <person name="Zhu Y."/>
            <person name="Huang L."/>
            <person name="Du W."/>
            <person name="Huang Y."/>
        </authorList>
    </citation>
    <scope>NUCLEOTIDE SEQUENCE [LARGE SCALE GENOMIC DNA]</scope>
    <source>
        <strain evidence="8 9">IO3-P2-C2</strain>
    </source>
</reference>
<dbReference type="AlphaFoldDB" id="A0A265NEW9"/>
<evidence type="ECO:0000256" key="6">
    <source>
        <dbReference type="PROSITE-ProRule" id="PRU01240"/>
    </source>
</evidence>
<evidence type="ECO:0000256" key="3">
    <source>
        <dbReference type="ARBA" id="ARBA00022801"/>
    </source>
</evidence>
<keyword evidence="9" id="KW-1185">Reference proteome</keyword>
<keyword evidence="2 6" id="KW-0645">Protease</keyword>
<evidence type="ECO:0000259" key="7">
    <source>
        <dbReference type="Pfam" id="PF00082"/>
    </source>
</evidence>
<evidence type="ECO:0000256" key="4">
    <source>
        <dbReference type="ARBA" id="ARBA00022825"/>
    </source>
</evidence>
<dbReference type="CDD" id="cd07487">
    <property type="entry name" value="Peptidases_S8_1"/>
    <property type="match status" value="1"/>
</dbReference>
<evidence type="ECO:0000313" key="9">
    <source>
        <dbReference type="Proteomes" id="UP000216498"/>
    </source>
</evidence>
<dbReference type="PRINTS" id="PR00723">
    <property type="entry name" value="SUBTILISIN"/>
</dbReference>
<dbReference type="PROSITE" id="PS00136">
    <property type="entry name" value="SUBTILASE_ASP"/>
    <property type="match status" value="1"/>
</dbReference>
<dbReference type="InterPro" id="IPR023827">
    <property type="entry name" value="Peptidase_S8_Asp-AS"/>
</dbReference>
<protein>
    <submittedName>
        <fullName evidence="8">Serine protease</fullName>
    </submittedName>
</protein>
<organism evidence="8 9">
    <name type="scientific">Virgibacillus indicus</name>
    <dbReference type="NCBI Taxonomy" id="2024554"/>
    <lineage>
        <taxon>Bacteria</taxon>
        <taxon>Bacillati</taxon>
        <taxon>Bacillota</taxon>
        <taxon>Bacilli</taxon>
        <taxon>Bacillales</taxon>
        <taxon>Bacillaceae</taxon>
        <taxon>Virgibacillus</taxon>
    </lineage>
</organism>
<dbReference type="PROSITE" id="PS51892">
    <property type="entry name" value="SUBTILASE"/>
    <property type="match status" value="1"/>
</dbReference>
<feature type="active site" description="Charge relay system" evidence="5 6">
    <location>
        <position position="140"/>
    </location>
</feature>
<dbReference type="InterPro" id="IPR015500">
    <property type="entry name" value="Peptidase_S8_subtilisin-rel"/>
</dbReference>
<dbReference type="EMBL" id="NPMS01000001">
    <property type="protein sequence ID" value="OZU90543.1"/>
    <property type="molecule type" value="Genomic_DNA"/>
</dbReference>
<dbReference type="PANTHER" id="PTHR43806:SF65">
    <property type="entry name" value="SERINE PROTEASE APRX"/>
    <property type="match status" value="1"/>
</dbReference>
<dbReference type="InterPro" id="IPR036852">
    <property type="entry name" value="Peptidase_S8/S53_dom_sf"/>
</dbReference>
<gene>
    <name evidence="8" type="ORF">CIL03_05200</name>
</gene>
<evidence type="ECO:0000256" key="2">
    <source>
        <dbReference type="ARBA" id="ARBA00022670"/>
    </source>
</evidence>
<accession>A0A265NEW9</accession>
<evidence type="ECO:0000313" key="8">
    <source>
        <dbReference type="EMBL" id="OZU90543.1"/>
    </source>
</evidence>
<feature type="domain" description="Peptidase S8/S53" evidence="7">
    <location>
        <begin position="131"/>
        <end position="402"/>
    </location>
</feature>
<dbReference type="InterPro" id="IPR050131">
    <property type="entry name" value="Peptidase_S8_subtilisin-like"/>
</dbReference>
<comment type="similarity">
    <text evidence="1 6">Belongs to the peptidase S8 family.</text>
</comment>
<dbReference type="Gene3D" id="3.40.50.200">
    <property type="entry name" value="Peptidase S8/S53 domain"/>
    <property type="match status" value="1"/>
</dbReference>
<feature type="active site" description="Charge relay system" evidence="5 6">
    <location>
        <position position="367"/>
    </location>
</feature>
<dbReference type="Pfam" id="PF00082">
    <property type="entry name" value="Peptidase_S8"/>
    <property type="match status" value="1"/>
</dbReference>
<dbReference type="OrthoDB" id="9798386at2"/>
<dbReference type="GO" id="GO:0004252">
    <property type="term" value="F:serine-type endopeptidase activity"/>
    <property type="evidence" value="ECO:0007669"/>
    <property type="project" value="UniProtKB-UniRule"/>
</dbReference>
<keyword evidence="3 6" id="KW-0378">Hydrolase</keyword>